<dbReference type="InterPro" id="IPR017452">
    <property type="entry name" value="GPCR_Rhodpsn_7TM"/>
</dbReference>
<evidence type="ECO:0000256" key="10">
    <source>
        <dbReference type="RuleBase" id="RU363047"/>
    </source>
</evidence>
<keyword evidence="9" id="KW-0297">G-protein coupled receptor</keyword>
<dbReference type="PRINTS" id="PR00237">
    <property type="entry name" value="GPCRRHODOPSN"/>
</dbReference>
<reference evidence="12" key="1">
    <citation type="submission" date="2025-08" db="UniProtKB">
        <authorList>
            <consortium name="Ensembl"/>
        </authorList>
    </citation>
    <scope>IDENTIFICATION</scope>
</reference>
<name>A0A8C0J078_CHEAB</name>
<dbReference type="AlphaFoldDB" id="A0A8C0J078"/>
<evidence type="ECO:0000313" key="12">
    <source>
        <dbReference type="Ensembl" id="ENSCABP00000024771.1"/>
    </source>
</evidence>
<dbReference type="PROSITE" id="PS00237">
    <property type="entry name" value="G_PROTEIN_RECEP_F1_1"/>
    <property type="match status" value="1"/>
</dbReference>
<feature type="transmembrane region" description="Helical" evidence="10">
    <location>
        <begin position="149"/>
        <end position="172"/>
    </location>
</feature>
<feature type="domain" description="G-protein coupled receptors family 1 profile" evidence="11">
    <location>
        <begin position="47"/>
        <end position="298"/>
    </location>
</feature>
<dbReference type="Ensembl" id="ENSCABT00000027143.1">
    <property type="protein sequence ID" value="ENSCABP00000024771.1"/>
    <property type="gene ID" value="ENSCABG00000018233.1"/>
</dbReference>
<dbReference type="GO" id="GO:0005886">
    <property type="term" value="C:plasma membrane"/>
    <property type="evidence" value="ECO:0007669"/>
    <property type="project" value="UniProtKB-SubCell"/>
</dbReference>
<keyword evidence="4 9" id="KW-0812">Transmembrane</keyword>
<dbReference type="InterPro" id="IPR000725">
    <property type="entry name" value="Olfact_rcpt"/>
</dbReference>
<dbReference type="PANTHER" id="PTHR26453">
    <property type="entry name" value="OLFACTORY RECEPTOR"/>
    <property type="match status" value="1"/>
</dbReference>
<dbReference type="Pfam" id="PF13853">
    <property type="entry name" value="7tm_4"/>
    <property type="match status" value="1"/>
</dbReference>
<protein>
    <recommendedName>
        <fullName evidence="10">Olfactory receptor</fullName>
    </recommendedName>
</protein>
<dbReference type="GeneTree" id="ENSGT01150000286988"/>
<keyword evidence="5 10" id="KW-0552">Olfaction</keyword>
<evidence type="ECO:0000256" key="1">
    <source>
        <dbReference type="ARBA" id="ARBA00004651"/>
    </source>
</evidence>
<evidence type="ECO:0000256" key="7">
    <source>
        <dbReference type="ARBA" id="ARBA00023136"/>
    </source>
</evidence>
<dbReference type="FunFam" id="1.20.1070.10:FF:000001">
    <property type="entry name" value="Olfactory receptor"/>
    <property type="match status" value="1"/>
</dbReference>
<evidence type="ECO:0000313" key="13">
    <source>
        <dbReference type="Proteomes" id="UP000694404"/>
    </source>
</evidence>
<dbReference type="PRINTS" id="PR00245">
    <property type="entry name" value="OLFACTORYR"/>
</dbReference>
<feature type="transmembrane region" description="Helical" evidence="10">
    <location>
        <begin position="106"/>
        <end position="128"/>
    </location>
</feature>
<proteinExistence type="inferred from homology"/>
<feature type="transmembrane region" description="Helical" evidence="10">
    <location>
        <begin position="280"/>
        <end position="300"/>
    </location>
</feature>
<keyword evidence="13" id="KW-1185">Reference proteome</keyword>
<evidence type="ECO:0000256" key="5">
    <source>
        <dbReference type="ARBA" id="ARBA00022725"/>
    </source>
</evidence>
<keyword evidence="2 10" id="KW-1003">Cell membrane</keyword>
<dbReference type="GO" id="GO:0004930">
    <property type="term" value="F:G protein-coupled receptor activity"/>
    <property type="evidence" value="ECO:0007669"/>
    <property type="project" value="UniProtKB-KW"/>
</dbReference>
<dbReference type="Gene3D" id="1.20.1070.10">
    <property type="entry name" value="Rhodopsin 7-helix transmembrane proteins"/>
    <property type="match status" value="1"/>
</dbReference>
<dbReference type="Proteomes" id="UP000694404">
    <property type="component" value="Unplaced"/>
</dbReference>
<keyword evidence="8 9" id="KW-0807">Transducer</keyword>
<organism evidence="12 13">
    <name type="scientific">Chelonoidis abingdonii</name>
    <name type="common">Abingdon island giant tortoise</name>
    <name type="synonym">Testudo abingdonii</name>
    <dbReference type="NCBI Taxonomy" id="106734"/>
    <lineage>
        <taxon>Eukaryota</taxon>
        <taxon>Metazoa</taxon>
        <taxon>Chordata</taxon>
        <taxon>Craniata</taxon>
        <taxon>Vertebrata</taxon>
        <taxon>Euteleostomi</taxon>
        <taxon>Archelosauria</taxon>
        <taxon>Testudinata</taxon>
        <taxon>Testudines</taxon>
        <taxon>Cryptodira</taxon>
        <taxon>Durocryptodira</taxon>
        <taxon>Testudinoidea</taxon>
        <taxon>Testudinidae</taxon>
        <taxon>Chelonoidis</taxon>
    </lineage>
</organism>
<keyword evidence="7 10" id="KW-0472">Membrane</keyword>
<evidence type="ECO:0000256" key="4">
    <source>
        <dbReference type="ARBA" id="ARBA00022692"/>
    </source>
</evidence>
<dbReference type="SUPFAM" id="SSF81321">
    <property type="entry name" value="Family A G protein-coupled receptor-like"/>
    <property type="match status" value="1"/>
</dbReference>
<sequence>MKPMANKRQGNQTIITEFVLLGFGNLPQLQILLFMLFLVIYIVTMAGNIIIIALVVANQNLHTPIPMYFFLWNLSFLESCYISVTIPKMLVNFVSEERTISFTGCAIQMHFILSLGTAECYLLAAMAYDRYRAICSPLHYPTIMNPRACAKMAIACWLCGILMPMGKVIWIFSLPYCGPNEINHFFCDIHPVLKLACGDTSRSEVFIVLISLIITVIPFLMVLVSYACILYTILKTTSSEGRHKAFSTCSSHLTVVILFYGSACAMYLRPKSSHIADVDRVVALFYTVVTPMLNPMIYSLRNQEVKVALGRLMRRKSFIGWFWWSG</sequence>
<reference evidence="12" key="2">
    <citation type="submission" date="2025-09" db="UniProtKB">
        <authorList>
            <consortium name="Ensembl"/>
        </authorList>
    </citation>
    <scope>IDENTIFICATION</scope>
</reference>
<comment type="similarity">
    <text evidence="9">Belongs to the G-protein coupled receptor 1 family.</text>
</comment>
<dbReference type="PROSITE" id="PS50262">
    <property type="entry name" value="G_PROTEIN_RECEP_F1_2"/>
    <property type="match status" value="1"/>
</dbReference>
<dbReference type="CDD" id="cd15225">
    <property type="entry name" value="7tmA_OR10A-like"/>
    <property type="match status" value="1"/>
</dbReference>
<dbReference type="InterPro" id="IPR000276">
    <property type="entry name" value="GPCR_Rhodpsn"/>
</dbReference>
<keyword evidence="3 10" id="KW-0716">Sensory transduction</keyword>
<evidence type="ECO:0000256" key="2">
    <source>
        <dbReference type="ARBA" id="ARBA00022475"/>
    </source>
</evidence>
<feature type="transmembrane region" description="Helical" evidence="10">
    <location>
        <begin position="68"/>
        <end position="86"/>
    </location>
</feature>
<comment type="subcellular location">
    <subcellularLocation>
        <location evidence="1 10">Cell membrane</location>
        <topology evidence="1 10">Multi-pass membrane protein</topology>
    </subcellularLocation>
</comment>
<evidence type="ECO:0000256" key="6">
    <source>
        <dbReference type="ARBA" id="ARBA00022989"/>
    </source>
</evidence>
<feature type="transmembrane region" description="Helical" evidence="10">
    <location>
        <begin position="31"/>
        <end position="56"/>
    </location>
</feature>
<keyword evidence="6 10" id="KW-1133">Transmembrane helix</keyword>
<evidence type="ECO:0000256" key="8">
    <source>
        <dbReference type="ARBA" id="ARBA00023224"/>
    </source>
</evidence>
<feature type="transmembrane region" description="Helical" evidence="10">
    <location>
        <begin position="205"/>
        <end position="233"/>
    </location>
</feature>
<evidence type="ECO:0000256" key="3">
    <source>
        <dbReference type="ARBA" id="ARBA00022606"/>
    </source>
</evidence>
<accession>A0A8C0J078</accession>
<feature type="transmembrane region" description="Helical" evidence="10">
    <location>
        <begin position="245"/>
        <end position="268"/>
    </location>
</feature>
<evidence type="ECO:0000259" key="11">
    <source>
        <dbReference type="PROSITE" id="PS50262"/>
    </source>
</evidence>
<evidence type="ECO:0000256" key="9">
    <source>
        <dbReference type="RuleBase" id="RU000688"/>
    </source>
</evidence>
<dbReference type="GO" id="GO:0004984">
    <property type="term" value="F:olfactory receptor activity"/>
    <property type="evidence" value="ECO:0007669"/>
    <property type="project" value="InterPro"/>
</dbReference>
<keyword evidence="9" id="KW-0675">Receptor</keyword>